<keyword evidence="3" id="KW-1185">Reference proteome</keyword>
<dbReference type="InterPro" id="IPR052358">
    <property type="entry name" value="Aro_Compnd_Degr_Hydrolases"/>
</dbReference>
<dbReference type="PANTHER" id="PTHR35563:SF2">
    <property type="entry name" value="BARREL METAL-DEPENDENT HYDROLASE, PUTATIVE (AFU_ORTHOLOGUE AFUA_1G16240)-RELATED"/>
    <property type="match status" value="1"/>
</dbReference>
<accession>A0ABS3LCI2</accession>
<dbReference type="PANTHER" id="PTHR35563">
    <property type="entry name" value="BARREL METAL-DEPENDENT HYDROLASE, PUTATIVE (AFU_ORTHOLOGUE AFUA_1G16240)-RELATED"/>
    <property type="match status" value="1"/>
</dbReference>
<evidence type="ECO:0000313" key="3">
    <source>
        <dbReference type="Proteomes" id="UP000664601"/>
    </source>
</evidence>
<reference evidence="2 3" key="1">
    <citation type="submission" date="2021-03" db="EMBL/GenBank/DDBJ databases">
        <title>Enterococcal diversity collection.</title>
        <authorList>
            <person name="Gilmore M.S."/>
            <person name="Schwartzman J."/>
            <person name="Van Tyne D."/>
            <person name="Martin M."/>
            <person name="Earl A.M."/>
            <person name="Manson A.L."/>
            <person name="Straub T."/>
            <person name="Salamzade R."/>
            <person name="Saavedra J."/>
            <person name="Lebreton F."/>
            <person name="Prichula J."/>
            <person name="Schaufler K."/>
            <person name="Gaca A."/>
            <person name="Sgardioli B."/>
            <person name="Wagenaar J."/>
            <person name="Strong T."/>
        </authorList>
    </citation>
    <scope>NUCLEOTIDE SEQUENCE [LARGE SCALE GENOMIC DNA]</scope>
    <source>
        <strain evidence="2 3">669A</strain>
    </source>
</reference>
<sequence length="254" mass="28870">MKIFDSHFHIVEPDFPIIPNTGFTPDLYTVEDYQSELEAQEIEVAGGTVVSGSFQGFDQTYLEHALGKLGPNFVGITQLPLNTTDKEIERLDKLGVRGIRFNFYRGLPESIENIEAFSKRVYDLAKWKTEFYLNLDNLSEELEKVILQLPKASVDHLGMGSASREKLTRLLAGGVTIKVTGFGRIEYTRDQLETLLPELFAENPDGLIFGSDLPSTRARERFSVKDIELIQKIFSQEQAEKILLKNAQNWYMTK</sequence>
<name>A0ABS3LCI2_9ENTE</name>
<dbReference type="Pfam" id="PF04909">
    <property type="entry name" value="Amidohydro_2"/>
    <property type="match status" value="1"/>
</dbReference>
<dbReference type="Gene3D" id="3.20.20.140">
    <property type="entry name" value="Metal-dependent hydrolases"/>
    <property type="match status" value="1"/>
</dbReference>
<comment type="caution">
    <text evidence="2">The sequence shown here is derived from an EMBL/GenBank/DDBJ whole genome shotgun (WGS) entry which is preliminary data.</text>
</comment>
<dbReference type="InterPro" id="IPR032466">
    <property type="entry name" value="Metal_Hydrolase"/>
</dbReference>
<gene>
    <name evidence="2" type="ORF">JZO70_14280</name>
</gene>
<dbReference type="EMBL" id="JAFREM010000022">
    <property type="protein sequence ID" value="MBO1307342.1"/>
    <property type="molecule type" value="Genomic_DNA"/>
</dbReference>
<dbReference type="InterPro" id="IPR006680">
    <property type="entry name" value="Amidohydro-rel"/>
</dbReference>
<dbReference type="RefSeq" id="WP_207674278.1">
    <property type="nucleotide sequence ID" value="NZ_JAFREM010000022.1"/>
</dbReference>
<feature type="domain" description="Amidohydrolase-related" evidence="1">
    <location>
        <begin position="5"/>
        <end position="251"/>
    </location>
</feature>
<organism evidence="2 3">
    <name type="scientific">Candidatus Enterococcus moelleringii</name>
    <dbReference type="NCBI Taxonomy" id="2815325"/>
    <lineage>
        <taxon>Bacteria</taxon>
        <taxon>Bacillati</taxon>
        <taxon>Bacillota</taxon>
        <taxon>Bacilli</taxon>
        <taxon>Lactobacillales</taxon>
        <taxon>Enterococcaceae</taxon>
        <taxon>Enterococcus</taxon>
    </lineage>
</organism>
<evidence type="ECO:0000313" key="2">
    <source>
        <dbReference type="EMBL" id="MBO1307342.1"/>
    </source>
</evidence>
<dbReference type="Proteomes" id="UP000664601">
    <property type="component" value="Unassembled WGS sequence"/>
</dbReference>
<protein>
    <recommendedName>
        <fullName evidence="1">Amidohydrolase-related domain-containing protein</fullName>
    </recommendedName>
</protein>
<proteinExistence type="predicted"/>
<dbReference type="SUPFAM" id="SSF51556">
    <property type="entry name" value="Metallo-dependent hydrolases"/>
    <property type="match status" value="1"/>
</dbReference>
<evidence type="ECO:0000259" key="1">
    <source>
        <dbReference type="Pfam" id="PF04909"/>
    </source>
</evidence>